<sequence>MLVQDRPNPKSPKTHNNNSNSSNRALPTVHPNRFSESKSLDFSTWASENLYKIVTILLLIATVAALFFLRNVGDTAALLCFESQSQQLETIHFPKINWNSIEPIVDKTTPYANFRSEKWVVVSVSDYPSDSLKNLVKIKGWQVLAIGNSKTPSDWSLKGTIFLSLEQQAQLGFRVVDFLPYDSYVRKTVGYLFAIQHGAKKIFDADDRGDVIDNDIGKHFDVELVGEGARQEVILQYSHENPNRTVVNPYVHFGQRSVWPRGMPLENVGEIGHEEYYTEVFGGKQFIQQGISNGLPDVDSVFYFTRKSGLEAFDIRFDERAQKVALPQGMMVPVNSFNTLYHSSAFWALMLPVSVSTMASDVLRGYWGQRLLWEIGGFVVVYPPTVHRYDRIEGYPFSEEKDLHVNVGRLTKFLVSWRSGKHRLLFEKILELSYAMAEEGFWSEKDVKFTAAWLQDLLAVRYQQPRLMTLELDRPRATIGHGDRKEFVPQKLPSVHLGVEEIGTVNYEIGNLIRWRKTFGNVVLIMFCSGPVERTALEWRLLYGRIFKTVIILAEQKNEDLVVEEGRLDYLYKSRVSVLRSSRLKSCGGSALYQALYQNILLVAFDMADKTKLWITDKVPESWTPVRDDGNSDWFTQQAELVNKVVNSMPVHFQVSYKESMPDTSSTTLCSSEVFYVPRRFVSDFIDLVNLVGDLDMHQKVAVPMIFLSMDSPQNFDSVFAPMIYKPDQPSTNSTASYSPEVPAVHPWGVSSEQEFIKLVRIMAAGDPLLMELV</sequence>
<organism evidence="1 2">
    <name type="scientific">Rhododendron molle</name>
    <name type="common">Chinese azalea</name>
    <name type="synonym">Azalea mollis</name>
    <dbReference type="NCBI Taxonomy" id="49168"/>
    <lineage>
        <taxon>Eukaryota</taxon>
        <taxon>Viridiplantae</taxon>
        <taxon>Streptophyta</taxon>
        <taxon>Embryophyta</taxon>
        <taxon>Tracheophyta</taxon>
        <taxon>Spermatophyta</taxon>
        <taxon>Magnoliopsida</taxon>
        <taxon>eudicotyledons</taxon>
        <taxon>Gunneridae</taxon>
        <taxon>Pentapetalae</taxon>
        <taxon>asterids</taxon>
        <taxon>Ericales</taxon>
        <taxon>Ericaceae</taxon>
        <taxon>Ericoideae</taxon>
        <taxon>Rhodoreae</taxon>
        <taxon>Rhododendron</taxon>
    </lineage>
</organism>
<proteinExistence type="predicted"/>
<comment type="caution">
    <text evidence="1">The sequence shown here is derived from an EMBL/GenBank/DDBJ whole genome shotgun (WGS) entry which is preliminary data.</text>
</comment>
<evidence type="ECO:0000313" key="2">
    <source>
        <dbReference type="Proteomes" id="UP001062846"/>
    </source>
</evidence>
<accession>A0ACC0PAM5</accession>
<keyword evidence="2" id="KW-1185">Reference proteome</keyword>
<dbReference type="EMBL" id="CM046390">
    <property type="protein sequence ID" value="KAI8562244.1"/>
    <property type="molecule type" value="Genomic_DNA"/>
</dbReference>
<name>A0ACC0PAM5_RHOML</name>
<gene>
    <name evidence="1" type="ORF">RHMOL_Rhmol03G0019600</name>
</gene>
<protein>
    <submittedName>
        <fullName evidence="1">Uncharacterized protein</fullName>
    </submittedName>
</protein>
<reference evidence="1" key="1">
    <citation type="submission" date="2022-02" db="EMBL/GenBank/DDBJ databases">
        <title>Plant Genome Project.</title>
        <authorList>
            <person name="Zhang R.-G."/>
        </authorList>
    </citation>
    <scope>NUCLEOTIDE SEQUENCE</scope>
    <source>
        <strain evidence="1">AT1</strain>
    </source>
</reference>
<dbReference type="Proteomes" id="UP001062846">
    <property type="component" value="Chromosome 3"/>
</dbReference>
<evidence type="ECO:0000313" key="1">
    <source>
        <dbReference type="EMBL" id="KAI8562244.1"/>
    </source>
</evidence>